<evidence type="ECO:0000313" key="1">
    <source>
        <dbReference type="EMBL" id="KIK77139.1"/>
    </source>
</evidence>
<keyword evidence="2" id="KW-1185">Reference proteome</keyword>
<dbReference type="HOGENOM" id="CLU_2347350_0_0_1"/>
<dbReference type="EMBL" id="KN827118">
    <property type="protein sequence ID" value="KIK77139.1"/>
    <property type="molecule type" value="Genomic_DNA"/>
</dbReference>
<reference evidence="2" key="2">
    <citation type="submission" date="2015-01" db="EMBL/GenBank/DDBJ databases">
        <title>Evolutionary Origins and Diversification of the Mycorrhizal Mutualists.</title>
        <authorList>
            <consortium name="DOE Joint Genome Institute"/>
            <consortium name="Mycorrhizal Genomics Consortium"/>
            <person name="Kohler A."/>
            <person name="Kuo A."/>
            <person name="Nagy L.G."/>
            <person name="Floudas D."/>
            <person name="Copeland A."/>
            <person name="Barry K.W."/>
            <person name="Cichocki N."/>
            <person name="Veneault-Fourrey C."/>
            <person name="LaButti K."/>
            <person name="Lindquist E.A."/>
            <person name="Lipzen A."/>
            <person name="Lundell T."/>
            <person name="Morin E."/>
            <person name="Murat C."/>
            <person name="Riley R."/>
            <person name="Ohm R."/>
            <person name="Sun H."/>
            <person name="Tunlid A."/>
            <person name="Henrissat B."/>
            <person name="Grigoriev I.V."/>
            <person name="Hibbett D.S."/>
            <person name="Martin F."/>
        </authorList>
    </citation>
    <scope>NUCLEOTIDE SEQUENCE [LARGE SCALE GENOMIC DNA]</scope>
    <source>
        <strain evidence="2">Ve08.2h10</strain>
    </source>
</reference>
<protein>
    <submittedName>
        <fullName evidence="1">Uncharacterized protein</fullName>
    </submittedName>
</protein>
<dbReference type="AlphaFoldDB" id="A0A0D0D9J5"/>
<reference evidence="1 2" key="1">
    <citation type="submission" date="2014-04" db="EMBL/GenBank/DDBJ databases">
        <authorList>
            <consortium name="DOE Joint Genome Institute"/>
            <person name="Kuo A."/>
            <person name="Kohler A."/>
            <person name="Jargeat P."/>
            <person name="Nagy L.G."/>
            <person name="Floudas D."/>
            <person name="Copeland A."/>
            <person name="Barry K.W."/>
            <person name="Cichocki N."/>
            <person name="Veneault-Fourrey C."/>
            <person name="LaButti K."/>
            <person name="Lindquist E.A."/>
            <person name="Lipzen A."/>
            <person name="Lundell T."/>
            <person name="Morin E."/>
            <person name="Murat C."/>
            <person name="Sun H."/>
            <person name="Tunlid A."/>
            <person name="Henrissat B."/>
            <person name="Grigoriev I.V."/>
            <person name="Hibbett D.S."/>
            <person name="Martin F."/>
            <person name="Nordberg H.P."/>
            <person name="Cantor M.N."/>
            <person name="Hua S.X."/>
        </authorList>
    </citation>
    <scope>NUCLEOTIDE SEQUENCE [LARGE SCALE GENOMIC DNA]</scope>
    <source>
        <strain evidence="1 2">Ve08.2h10</strain>
    </source>
</reference>
<gene>
    <name evidence="1" type="ORF">PAXRUDRAFT_394219</name>
</gene>
<name>A0A0D0D9J5_9AGAM</name>
<evidence type="ECO:0000313" key="2">
    <source>
        <dbReference type="Proteomes" id="UP000054538"/>
    </source>
</evidence>
<dbReference type="Proteomes" id="UP000054538">
    <property type="component" value="Unassembled WGS sequence"/>
</dbReference>
<sequence length="97" mass="10416">MSSGHTSGWKTLWVFAQTPNTSSGFVLSVAHAVLLSLTQPLSIDIYGQTTVLERTMGHSNKVTKFGNREPGDLRHCYFSLSDGLLGIQYSVAGAGDV</sequence>
<accession>A0A0D0D9J5</accession>
<organism evidence="1 2">
    <name type="scientific">Paxillus rubicundulus Ve08.2h10</name>
    <dbReference type="NCBI Taxonomy" id="930991"/>
    <lineage>
        <taxon>Eukaryota</taxon>
        <taxon>Fungi</taxon>
        <taxon>Dikarya</taxon>
        <taxon>Basidiomycota</taxon>
        <taxon>Agaricomycotina</taxon>
        <taxon>Agaricomycetes</taxon>
        <taxon>Agaricomycetidae</taxon>
        <taxon>Boletales</taxon>
        <taxon>Paxilineae</taxon>
        <taxon>Paxillaceae</taxon>
        <taxon>Paxillus</taxon>
    </lineage>
</organism>
<dbReference type="InParanoid" id="A0A0D0D9J5"/>
<proteinExistence type="predicted"/>